<reference evidence="11 12" key="1">
    <citation type="journal article" date="2017" name="Int. J. Syst. Evol. Microbiol.">
        <title>Bacillus mangrovi sp. nov., isolated from a sediment sample from a mangrove forest.</title>
        <authorList>
            <person name="Gupta V."/>
            <person name="Singh P.K."/>
            <person name="Korpole S."/>
            <person name="Tanuku N.R.S."/>
            <person name="Pinnaka A.K."/>
        </authorList>
    </citation>
    <scope>NUCLEOTIDE SEQUENCE [LARGE SCALE GENOMIC DNA]</scope>
    <source>
        <strain evidence="11 12">KCTC 33872</strain>
    </source>
</reference>
<dbReference type="Gene3D" id="3.20.20.70">
    <property type="entry name" value="Aldolase class I"/>
    <property type="match status" value="1"/>
</dbReference>
<dbReference type="HAMAP" id="MF_00131">
    <property type="entry name" value="Trp_synth_alpha"/>
    <property type="match status" value="1"/>
</dbReference>
<keyword evidence="6 9" id="KW-0057">Aromatic amino acid biosynthesis</keyword>
<dbReference type="PROSITE" id="PS00167">
    <property type="entry name" value="TRP_SYNTHASE_ALPHA"/>
    <property type="match status" value="1"/>
</dbReference>
<evidence type="ECO:0000256" key="3">
    <source>
        <dbReference type="ARBA" id="ARBA00011270"/>
    </source>
</evidence>
<keyword evidence="7 9" id="KW-0456">Lyase</keyword>
<keyword evidence="4 9" id="KW-0028">Amino-acid biosynthesis</keyword>
<dbReference type="GO" id="GO:0005829">
    <property type="term" value="C:cytosol"/>
    <property type="evidence" value="ECO:0007669"/>
    <property type="project" value="TreeGrafter"/>
</dbReference>
<name>A0A7X2V2P9_9BACI</name>
<dbReference type="NCBIfam" id="TIGR00262">
    <property type="entry name" value="trpA"/>
    <property type="match status" value="1"/>
</dbReference>
<proteinExistence type="inferred from homology"/>
<evidence type="ECO:0000256" key="5">
    <source>
        <dbReference type="ARBA" id="ARBA00022822"/>
    </source>
</evidence>
<dbReference type="CDD" id="cd04724">
    <property type="entry name" value="Tryptophan_synthase_alpha"/>
    <property type="match status" value="1"/>
</dbReference>
<evidence type="ECO:0000256" key="6">
    <source>
        <dbReference type="ARBA" id="ARBA00023141"/>
    </source>
</evidence>
<dbReference type="Pfam" id="PF00290">
    <property type="entry name" value="Trp_syntA"/>
    <property type="match status" value="1"/>
</dbReference>
<dbReference type="EC" id="4.2.1.20" evidence="9"/>
<keyword evidence="12" id="KW-1185">Reference proteome</keyword>
<dbReference type="SUPFAM" id="SSF51366">
    <property type="entry name" value="Ribulose-phoshate binding barrel"/>
    <property type="match status" value="1"/>
</dbReference>
<evidence type="ECO:0000313" key="12">
    <source>
        <dbReference type="Proteomes" id="UP000434639"/>
    </source>
</evidence>
<accession>A0A7X2V2P9</accession>
<dbReference type="PANTHER" id="PTHR43406:SF1">
    <property type="entry name" value="TRYPTOPHAN SYNTHASE ALPHA CHAIN, CHLOROPLASTIC"/>
    <property type="match status" value="1"/>
</dbReference>
<dbReference type="InterPro" id="IPR011060">
    <property type="entry name" value="RibuloseP-bd_barrel"/>
</dbReference>
<evidence type="ECO:0000256" key="1">
    <source>
        <dbReference type="ARBA" id="ARBA00003365"/>
    </source>
</evidence>
<feature type="active site" description="Proton acceptor" evidence="9">
    <location>
        <position position="45"/>
    </location>
</feature>
<dbReference type="RefSeq" id="WP_155110696.1">
    <property type="nucleotide sequence ID" value="NZ_WMIB01000001.1"/>
</dbReference>
<dbReference type="InterPro" id="IPR002028">
    <property type="entry name" value="Trp_synthase_suA"/>
</dbReference>
<dbReference type="UniPathway" id="UPA00035">
    <property type="reaction ID" value="UER00044"/>
</dbReference>
<comment type="subunit">
    <text evidence="3 9">Tetramer of two alpha and two beta chains.</text>
</comment>
<comment type="caution">
    <text evidence="11">The sequence shown here is derived from an EMBL/GenBank/DDBJ whole genome shotgun (WGS) entry which is preliminary data.</text>
</comment>
<evidence type="ECO:0000256" key="10">
    <source>
        <dbReference type="RuleBase" id="RU003662"/>
    </source>
</evidence>
<feature type="active site" description="Proton acceptor" evidence="9">
    <location>
        <position position="56"/>
    </location>
</feature>
<evidence type="ECO:0000256" key="4">
    <source>
        <dbReference type="ARBA" id="ARBA00022605"/>
    </source>
</evidence>
<dbReference type="InterPro" id="IPR013785">
    <property type="entry name" value="Aldolase_TIM"/>
</dbReference>
<dbReference type="FunFam" id="3.20.20.70:FF:000037">
    <property type="entry name" value="Tryptophan synthase alpha chain"/>
    <property type="match status" value="1"/>
</dbReference>
<organism evidence="11 12">
    <name type="scientific">Metabacillus mangrovi</name>
    <dbReference type="NCBI Taxonomy" id="1491830"/>
    <lineage>
        <taxon>Bacteria</taxon>
        <taxon>Bacillati</taxon>
        <taxon>Bacillota</taxon>
        <taxon>Bacilli</taxon>
        <taxon>Bacillales</taxon>
        <taxon>Bacillaceae</taxon>
        <taxon>Metabacillus</taxon>
    </lineage>
</organism>
<dbReference type="Proteomes" id="UP000434639">
    <property type="component" value="Unassembled WGS sequence"/>
</dbReference>
<dbReference type="EMBL" id="WMIB01000001">
    <property type="protein sequence ID" value="MTH52167.1"/>
    <property type="molecule type" value="Genomic_DNA"/>
</dbReference>
<dbReference type="AlphaFoldDB" id="A0A7X2V2P9"/>
<dbReference type="InterPro" id="IPR018204">
    <property type="entry name" value="Trp_synthase_alpha_AS"/>
</dbReference>
<sequence>MNYYQSIKEQSKKLFIPFITAGDPSAEATVGLASALQSAGASAIELGIPYSDPLADGPVIQRASGRALERGMNIVKAMELVPEMRENGVEIPIILFTYYNPVLQLGEENFFALMRENTLNAVLIPDLPFEESGHLRKRCREEGIQFISMVAPTSSVRLEKIAASSEGFLYCVSSLGVTGERKEFSDEVFSFVNEVRNASPIPVAVGFGISSGEQAAEMNEVCDGVVVGSAIIRKVEELGSELLSESGRPEALRKVEQYARAFVSEKSREAVSRPGR</sequence>
<keyword evidence="5 9" id="KW-0822">Tryptophan biosynthesis</keyword>
<comment type="catalytic activity">
    <reaction evidence="8 9">
        <text>(1S,2R)-1-C-(indol-3-yl)glycerol 3-phosphate + L-serine = D-glyceraldehyde 3-phosphate + L-tryptophan + H2O</text>
        <dbReference type="Rhea" id="RHEA:10532"/>
        <dbReference type="ChEBI" id="CHEBI:15377"/>
        <dbReference type="ChEBI" id="CHEBI:33384"/>
        <dbReference type="ChEBI" id="CHEBI:57912"/>
        <dbReference type="ChEBI" id="CHEBI:58866"/>
        <dbReference type="ChEBI" id="CHEBI:59776"/>
        <dbReference type="EC" id="4.2.1.20"/>
    </reaction>
</comment>
<comment type="similarity">
    <text evidence="9 10">Belongs to the TrpA family.</text>
</comment>
<protein>
    <recommendedName>
        <fullName evidence="9">Tryptophan synthase alpha chain</fullName>
        <ecNumber evidence="9">4.2.1.20</ecNumber>
    </recommendedName>
</protein>
<gene>
    <name evidence="9" type="primary">trpA</name>
    <name evidence="11" type="ORF">GKZ89_02025</name>
</gene>
<dbReference type="OrthoDB" id="9804578at2"/>
<evidence type="ECO:0000256" key="8">
    <source>
        <dbReference type="ARBA" id="ARBA00049047"/>
    </source>
</evidence>
<evidence type="ECO:0000313" key="11">
    <source>
        <dbReference type="EMBL" id="MTH52167.1"/>
    </source>
</evidence>
<dbReference type="GO" id="GO:0004834">
    <property type="term" value="F:tryptophan synthase activity"/>
    <property type="evidence" value="ECO:0007669"/>
    <property type="project" value="UniProtKB-UniRule"/>
</dbReference>
<evidence type="ECO:0000256" key="2">
    <source>
        <dbReference type="ARBA" id="ARBA00004733"/>
    </source>
</evidence>
<evidence type="ECO:0000256" key="9">
    <source>
        <dbReference type="HAMAP-Rule" id="MF_00131"/>
    </source>
</evidence>
<comment type="pathway">
    <text evidence="2 9">Amino-acid biosynthesis; L-tryptophan biosynthesis; L-tryptophan from chorismate: step 5/5.</text>
</comment>
<evidence type="ECO:0000256" key="7">
    <source>
        <dbReference type="ARBA" id="ARBA00023239"/>
    </source>
</evidence>
<dbReference type="PANTHER" id="PTHR43406">
    <property type="entry name" value="TRYPTOPHAN SYNTHASE, ALPHA CHAIN"/>
    <property type="match status" value="1"/>
</dbReference>
<comment type="function">
    <text evidence="1 9">The alpha subunit is responsible for the aldol cleavage of indoleglycerol phosphate to indole and glyceraldehyde 3-phosphate.</text>
</comment>